<organism evidence="1">
    <name type="scientific">marine sediment metagenome</name>
    <dbReference type="NCBI Taxonomy" id="412755"/>
    <lineage>
        <taxon>unclassified sequences</taxon>
        <taxon>metagenomes</taxon>
        <taxon>ecological metagenomes</taxon>
    </lineage>
</organism>
<dbReference type="AlphaFoldDB" id="A0A0F9VH30"/>
<reference evidence="1" key="1">
    <citation type="journal article" date="2015" name="Nature">
        <title>Complex archaea that bridge the gap between prokaryotes and eukaryotes.</title>
        <authorList>
            <person name="Spang A."/>
            <person name="Saw J.H."/>
            <person name="Jorgensen S.L."/>
            <person name="Zaremba-Niedzwiedzka K."/>
            <person name="Martijn J."/>
            <person name="Lind A.E."/>
            <person name="van Eijk R."/>
            <person name="Schleper C."/>
            <person name="Guy L."/>
            <person name="Ettema T.J."/>
        </authorList>
    </citation>
    <scope>NUCLEOTIDE SEQUENCE</scope>
</reference>
<evidence type="ECO:0000313" key="1">
    <source>
        <dbReference type="EMBL" id="KKN72801.1"/>
    </source>
</evidence>
<protein>
    <recommendedName>
        <fullName evidence="2">Terminase large subunit gp17-like C-terminal domain-containing protein</fullName>
    </recommendedName>
</protein>
<gene>
    <name evidence="1" type="ORF">LCGC14_0406560</name>
</gene>
<dbReference type="Gene3D" id="3.30.420.240">
    <property type="match status" value="1"/>
</dbReference>
<name>A0A0F9VH30_9ZZZZ</name>
<sequence length="505" mass="58588">MSTITQDFRKLVENDLYLFSKYVLECNRDSYLNLDFHYPVSLFLTIETLKRKQYEAPRGFLKTTLAVEDKAIWHAVKNPDYERILFRSSVLPSAKKTLHSVKAYFEDSEMLQVVFSETIPPFDKTHRWSDTLAEIKRKIAWPEGTFTAAGLGTTLPRQHFTRYFEDDLLIPKKDDLTGDQMVPSRSDVEKAIGEHKLAEPLLVNPSENEICNVQNRWSEWDLIRHIMDNEPWFLRYRKASVIEPDKWPDSEATYSSRFPINTLKQIETRAGSYVFSTQYLGKPYDITKMSFKLEWINVYKEAPKGLNIYIVTDASLGQTKYADFSVAMVVGISPDRALYVLDYVRKHLDPTDFINEIRALNHLWKPLSIGVENFALDKTIGHFLAQHAELNIVPVKRNKGENKDLHIRSLIPVCRDGKLFIRDDMHELRSEIVEYPSGKHDDLVDALADVLKIASYPTDKEKTEEPGMFSLEAILEELHNRQSGNLPFNYQLREEIPDEVFEEVI</sequence>
<comment type="caution">
    <text evidence="1">The sequence shown here is derived from an EMBL/GenBank/DDBJ whole genome shotgun (WGS) entry which is preliminary data.</text>
</comment>
<dbReference type="EMBL" id="LAZR01000354">
    <property type="protein sequence ID" value="KKN72801.1"/>
    <property type="molecule type" value="Genomic_DNA"/>
</dbReference>
<proteinExistence type="predicted"/>
<evidence type="ECO:0008006" key="2">
    <source>
        <dbReference type="Google" id="ProtNLM"/>
    </source>
</evidence>
<accession>A0A0F9VH30</accession>